<dbReference type="InterPro" id="IPR051054">
    <property type="entry name" value="SorC_transcr_regulators"/>
</dbReference>
<comment type="similarity">
    <text evidence="1">Belongs to the SorC transcriptional regulatory family.</text>
</comment>
<proteinExistence type="inferred from homology"/>
<dbReference type="InterPro" id="IPR037171">
    <property type="entry name" value="NagB/RpiA_transferase-like"/>
</dbReference>
<organism evidence="6 7">
    <name type="scientific">Kribbella pittospori</name>
    <dbReference type="NCBI Taxonomy" id="722689"/>
    <lineage>
        <taxon>Bacteria</taxon>
        <taxon>Bacillati</taxon>
        <taxon>Actinomycetota</taxon>
        <taxon>Actinomycetes</taxon>
        <taxon>Propionibacteriales</taxon>
        <taxon>Kribbellaceae</taxon>
        <taxon>Kribbella</taxon>
    </lineage>
</organism>
<keyword evidence="7" id="KW-1185">Reference proteome</keyword>
<keyword evidence="4" id="KW-0804">Transcription</keyword>
<dbReference type="EMBL" id="SJKB01000004">
    <property type="protein sequence ID" value="TCC62193.1"/>
    <property type="molecule type" value="Genomic_DNA"/>
</dbReference>
<dbReference type="PANTHER" id="PTHR34294:SF12">
    <property type="entry name" value="SUGAR-BINDING TRANSCRIPTIONAL REGULATOR"/>
    <property type="match status" value="1"/>
</dbReference>
<evidence type="ECO:0000256" key="1">
    <source>
        <dbReference type="ARBA" id="ARBA00010466"/>
    </source>
</evidence>
<dbReference type="PANTHER" id="PTHR34294">
    <property type="entry name" value="TRANSCRIPTIONAL REGULATOR-RELATED"/>
    <property type="match status" value="1"/>
</dbReference>
<dbReference type="InterPro" id="IPR007324">
    <property type="entry name" value="Sugar-bd_dom_put"/>
</dbReference>
<comment type="caution">
    <text evidence="6">The sequence shown here is derived from an EMBL/GenBank/DDBJ whole genome shotgun (WGS) entry which is preliminary data.</text>
</comment>
<accession>A0A4R0KN32</accession>
<dbReference type="Pfam" id="PF04198">
    <property type="entry name" value="Sugar-bind"/>
    <property type="match status" value="1"/>
</dbReference>
<keyword evidence="2" id="KW-0805">Transcription regulation</keyword>
<sequence>MTTASAGEGPRQGVRRQPSAEQLRLLTKVAKLYHEQGVRQPQIAAQLHISQPRVSRLLKQAVVAGIVRTVVIPPSGVHTELENAIELRYGLREVIVVDASGEDDGHIIPALGAAASVYLETTLTGGDRIGISSWSSTLLATVESMTPRPTQVAEEVVQVLGGVGNPAAQARAARLVGRLADLTGASPVLLPVPGLVGSVSAKRTLMKDPVVTEVMDAWSRLTLLLVGIGSLEPSPLLKESGNAMTPEDQKVLRDQDAVGDICLRFFDEAGKPVRSELDQRVLGLSAAQVRSDDLRSVGVAGGMRKYAAIRAALLGGWVDVLITDRSVAERLAGEQISEHRPTQS</sequence>
<evidence type="ECO:0000256" key="3">
    <source>
        <dbReference type="ARBA" id="ARBA00023125"/>
    </source>
</evidence>
<dbReference type="Gene3D" id="3.40.50.1360">
    <property type="match status" value="1"/>
</dbReference>
<evidence type="ECO:0000259" key="5">
    <source>
        <dbReference type="Pfam" id="PF04198"/>
    </source>
</evidence>
<dbReference type="SUPFAM" id="SSF100950">
    <property type="entry name" value="NagB/RpiA/CoA transferase-like"/>
    <property type="match status" value="1"/>
</dbReference>
<evidence type="ECO:0000313" key="7">
    <source>
        <dbReference type="Proteomes" id="UP000291144"/>
    </source>
</evidence>
<name>A0A4R0KN32_9ACTN</name>
<evidence type="ECO:0000256" key="4">
    <source>
        <dbReference type="ARBA" id="ARBA00023163"/>
    </source>
</evidence>
<dbReference type="RefSeq" id="WP_131356039.1">
    <property type="nucleotide sequence ID" value="NZ_SJKB01000004.1"/>
</dbReference>
<reference evidence="6 7" key="1">
    <citation type="submission" date="2019-02" db="EMBL/GenBank/DDBJ databases">
        <title>Kribbella capetownensis sp. nov. and Kribbella speibonae sp. nov., isolated from soil.</title>
        <authorList>
            <person name="Curtis S.M."/>
            <person name="Norton I."/>
            <person name="Everest G.J."/>
            <person name="Meyers P.R."/>
        </authorList>
    </citation>
    <scope>NUCLEOTIDE SEQUENCE [LARGE SCALE GENOMIC DNA]</scope>
    <source>
        <strain evidence="6 7">NRRL B-24813</strain>
    </source>
</reference>
<dbReference type="AlphaFoldDB" id="A0A4R0KN32"/>
<evidence type="ECO:0000313" key="6">
    <source>
        <dbReference type="EMBL" id="TCC62193.1"/>
    </source>
</evidence>
<protein>
    <submittedName>
        <fullName evidence="6">Sugar-binding transcriptional regulator</fullName>
    </submittedName>
</protein>
<dbReference type="GO" id="GO:0003677">
    <property type="term" value="F:DNA binding"/>
    <property type="evidence" value="ECO:0007669"/>
    <property type="project" value="UniProtKB-KW"/>
</dbReference>
<dbReference type="Proteomes" id="UP000291144">
    <property type="component" value="Unassembled WGS sequence"/>
</dbReference>
<feature type="domain" description="Sugar-binding" evidence="5">
    <location>
        <begin position="79"/>
        <end position="331"/>
    </location>
</feature>
<keyword evidence="3" id="KW-0238">DNA-binding</keyword>
<dbReference type="GO" id="GO:0030246">
    <property type="term" value="F:carbohydrate binding"/>
    <property type="evidence" value="ECO:0007669"/>
    <property type="project" value="InterPro"/>
</dbReference>
<evidence type="ECO:0000256" key="2">
    <source>
        <dbReference type="ARBA" id="ARBA00023015"/>
    </source>
</evidence>
<dbReference type="Gene3D" id="1.10.10.60">
    <property type="entry name" value="Homeodomain-like"/>
    <property type="match status" value="1"/>
</dbReference>
<gene>
    <name evidence="6" type="ORF">E0H73_15925</name>
</gene>
<dbReference type="OrthoDB" id="186585at2"/>